<dbReference type="GO" id="GO:0030420">
    <property type="term" value="P:establishment of competence for transformation"/>
    <property type="evidence" value="ECO:0007669"/>
    <property type="project" value="UniProtKB-KW"/>
</dbReference>
<organism evidence="4 5">
    <name type="scientific">Planococcus rifietoensis</name>
    <dbReference type="NCBI Taxonomy" id="200991"/>
    <lineage>
        <taxon>Bacteria</taxon>
        <taxon>Bacillati</taxon>
        <taxon>Bacillota</taxon>
        <taxon>Bacilli</taxon>
        <taxon>Bacillales</taxon>
        <taxon>Caryophanaceae</taxon>
        <taxon>Planococcus</taxon>
    </lineage>
</organism>
<dbReference type="RefSeq" id="WP_058381014.1">
    <property type="nucleotide sequence ID" value="NZ_CP013659.2"/>
</dbReference>
<dbReference type="STRING" id="200991.AUC31_03105"/>
<dbReference type="NCBIfam" id="TIGR02532">
    <property type="entry name" value="IV_pilin_GFxxxE"/>
    <property type="match status" value="1"/>
</dbReference>
<dbReference type="AlphaFoldDB" id="A0A0U2XMH7"/>
<keyword evidence="5" id="KW-1185">Reference proteome</keyword>
<proteinExistence type="predicted"/>
<dbReference type="OrthoDB" id="2454139at2"/>
<dbReference type="Pfam" id="PF07963">
    <property type="entry name" value="N_methyl"/>
    <property type="match status" value="1"/>
</dbReference>
<evidence type="ECO:0000256" key="2">
    <source>
        <dbReference type="ARBA" id="ARBA00023287"/>
    </source>
</evidence>
<keyword evidence="2" id="KW-0178">Competence</keyword>
<evidence type="ECO:0000313" key="4">
    <source>
        <dbReference type="EMBL" id="ALS74307.1"/>
    </source>
</evidence>
<dbReference type="KEGG" id="prt:AUC31_03105"/>
<dbReference type="InterPro" id="IPR012902">
    <property type="entry name" value="N_methyl_site"/>
</dbReference>
<dbReference type="GO" id="GO:0009986">
    <property type="term" value="C:cell surface"/>
    <property type="evidence" value="ECO:0007669"/>
    <property type="project" value="UniProtKB-SubCell"/>
</dbReference>
<protein>
    <recommendedName>
        <fullName evidence="6">Prepilin-type N-terminal cleavage/methylation domain-containing protein</fullName>
    </recommendedName>
</protein>
<keyword evidence="3" id="KW-1133">Transmembrane helix</keyword>
<keyword evidence="3" id="KW-0812">Transmembrane</keyword>
<evidence type="ECO:0000256" key="1">
    <source>
        <dbReference type="ARBA" id="ARBA00004241"/>
    </source>
</evidence>
<evidence type="ECO:0008006" key="6">
    <source>
        <dbReference type="Google" id="ProtNLM"/>
    </source>
</evidence>
<dbReference type="Proteomes" id="UP000067683">
    <property type="component" value="Chromosome"/>
</dbReference>
<sequence length="172" mass="19806">MNQLKSQLGLTLVEVLAALVILGIVFVGIMTVFPQMTLFNNKTEAKLDTMNLARQEMAEITNADWLGDRSEIDPVIYEKFIDKYEDTMTSLSYTKISEQNGYARFEKQDGYRYEVELALDCTPFLTETETSLLKCDDPTLAQLHKMHLKIYEDGQVSSETYGYLQYRVEEQN</sequence>
<keyword evidence="3" id="KW-0472">Membrane</keyword>
<gene>
    <name evidence="4" type="ORF">AUC31_03105</name>
</gene>
<feature type="transmembrane region" description="Helical" evidence="3">
    <location>
        <begin position="12"/>
        <end position="33"/>
    </location>
</feature>
<reference evidence="4" key="1">
    <citation type="submission" date="2016-01" db="EMBL/GenBank/DDBJ databases">
        <title>Complete genome of Planococcus rifietoensis type strain M8.</title>
        <authorList>
            <person name="See-Too W.S."/>
        </authorList>
    </citation>
    <scope>NUCLEOTIDE SEQUENCE [LARGE SCALE GENOMIC DNA]</scope>
    <source>
        <strain evidence="4">M8</strain>
    </source>
</reference>
<accession>A0A0U2XMH7</accession>
<name>A0A0U2XMH7_9BACL</name>
<dbReference type="EMBL" id="CP013659">
    <property type="protein sequence ID" value="ALS74307.1"/>
    <property type="molecule type" value="Genomic_DNA"/>
</dbReference>
<evidence type="ECO:0000256" key="3">
    <source>
        <dbReference type="SAM" id="Phobius"/>
    </source>
</evidence>
<evidence type="ECO:0000313" key="5">
    <source>
        <dbReference type="Proteomes" id="UP000067683"/>
    </source>
</evidence>
<comment type="subcellular location">
    <subcellularLocation>
        <location evidence="1">Cell surface</location>
    </subcellularLocation>
</comment>